<evidence type="ECO:0000313" key="2">
    <source>
        <dbReference type="EMBL" id="SAL68531.1"/>
    </source>
</evidence>
<gene>
    <name evidence="2" type="ORF">AWB74_03896</name>
</gene>
<feature type="transmembrane region" description="Helical" evidence="1">
    <location>
        <begin position="185"/>
        <end position="206"/>
    </location>
</feature>
<feature type="transmembrane region" description="Helical" evidence="1">
    <location>
        <begin position="34"/>
        <end position="57"/>
    </location>
</feature>
<proteinExistence type="predicted"/>
<feature type="transmembrane region" description="Helical" evidence="1">
    <location>
        <begin position="77"/>
        <end position="98"/>
    </location>
</feature>
<dbReference type="Pfam" id="PF05940">
    <property type="entry name" value="NnrS"/>
    <property type="match status" value="1"/>
</dbReference>
<dbReference type="RefSeq" id="WP_061148362.1">
    <property type="nucleotide sequence ID" value="NZ_FCOM02000016.1"/>
</dbReference>
<organism evidence="2 3">
    <name type="scientific">Caballeronia arvi</name>
    <dbReference type="NCBI Taxonomy" id="1777135"/>
    <lineage>
        <taxon>Bacteria</taxon>
        <taxon>Pseudomonadati</taxon>
        <taxon>Pseudomonadota</taxon>
        <taxon>Betaproteobacteria</taxon>
        <taxon>Burkholderiales</taxon>
        <taxon>Burkholderiaceae</taxon>
        <taxon>Caballeronia</taxon>
    </lineage>
</organism>
<accession>A0A158JJA8</accession>
<feature type="transmembrane region" description="Helical" evidence="1">
    <location>
        <begin position="280"/>
        <end position="306"/>
    </location>
</feature>
<protein>
    <submittedName>
        <fullName evidence="2">NnrS family protein</fullName>
    </submittedName>
</protein>
<dbReference type="OrthoDB" id="9770040at2"/>
<dbReference type="EMBL" id="FCOM02000016">
    <property type="protein sequence ID" value="SAL68531.1"/>
    <property type="molecule type" value="Genomic_DNA"/>
</dbReference>
<feature type="transmembrane region" description="Helical" evidence="1">
    <location>
        <begin position="312"/>
        <end position="330"/>
    </location>
</feature>
<feature type="transmembrane region" description="Helical" evidence="1">
    <location>
        <begin position="227"/>
        <end position="245"/>
    </location>
</feature>
<keyword evidence="3" id="KW-1185">Reference proteome</keyword>
<feature type="transmembrane region" description="Helical" evidence="1">
    <location>
        <begin position="105"/>
        <end position="122"/>
    </location>
</feature>
<evidence type="ECO:0000256" key="1">
    <source>
        <dbReference type="SAM" id="Phobius"/>
    </source>
</evidence>
<dbReference type="InterPro" id="IPR010266">
    <property type="entry name" value="NnrS"/>
</dbReference>
<dbReference type="AlphaFoldDB" id="A0A158JJA8"/>
<comment type="caution">
    <text evidence="2">The sequence shown here is derived from an EMBL/GenBank/DDBJ whole genome shotgun (WGS) entry which is preliminary data.</text>
</comment>
<feature type="transmembrane region" description="Helical" evidence="1">
    <location>
        <begin position="128"/>
        <end position="146"/>
    </location>
</feature>
<feature type="transmembrane region" description="Helical" evidence="1">
    <location>
        <begin position="158"/>
        <end position="179"/>
    </location>
</feature>
<keyword evidence="1" id="KW-0472">Membrane</keyword>
<dbReference type="Proteomes" id="UP000055019">
    <property type="component" value="Unassembled WGS sequence"/>
</dbReference>
<feature type="transmembrane region" description="Helical" evidence="1">
    <location>
        <begin position="251"/>
        <end position="268"/>
    </location>
</feature>
<keyword evidence="1" id="KW-1133">Transmembrane helix</keyword>
<feature type="transmembrane region" description="Helical" evidence="1">
    <location>
        <begin position="375"/>
        <end position="397"/>
    </location>
</feature>
<name>A0A158JJA8_9BURK</name>
<evidence type="ECO:0000313" key="3">
    <source>
        <dbReference type="Proteomes" id="UP000055019"/>
    </source>
</evidence>
<sequence>MKIAEPNTVFAAAPERRQPEHRPRFALLNLGFRPFYLCGAAFGAVALTVWLLVLSGVPVFGGYLLRADPIGWHAHEMVFGFAAAIVAGFLLTAVRAWTGRDTAKGATLAALALLWLSGRVLVWSGPALPAAIVDSAFLPVAACLLLRVLVKAGNQRNYFIAAVLLAFGALNAAFHSFSIDARPDLAMRVVYASAGIVVLLISVIGGRVIPMFTANAIPGFVTRRWRFVEAAIAPLTLAAFFADAFALDAAIVAPLALLACGVHLARMIGWRSYAVRGRPILAILHLAYAWLPLGFALLALSALGWTRVPHSLAMHAFAVGAIGGAIIAMITRTARGHTGRPLVADKRDIACYALVMAAGALRVLGPLAAPSWHSTWIFAAGIGWVLAFALYVAAYAAPLFRAREDGKPG</sequence>
<keyword evidence="1" id="KW-0812">Transmembrane</keyword>
<feature type="transmembrane region" description="Helical" evidence="1">
    <location>
        <begin position="350"/>
        <end position="369"/>
    </location>
</feature>
<reference evidence="2" key="1">
    <citation type="submission" date="2016-01" db="EMBL/GenBank/DDBJ databases">
        <authorList>
            <person name="Peeters C."/>
        </authorList>
    </citation>
    <scope>NUCLEOTIDE SEQUENCE [LARGE SCALE GENOMIC DNA]</scope>
    <source>
        <strain evidence="2">LMG 29317</strain>
    </source>
</reference>